<evidence type="ECO:0000313" key="1">
    <source>
        <dbReference type="EMBL" id="KAJ7995736.1"/>
    </source>
</evidence>
<accession>A0ACC2FWL1</accession>
<organism evidence="1 2">
    <name type="scientific">Dallia pectoralis</name>
    <name type="common">Alaska blackfish</name>
    <dbReference type="NCBI Taxonomy" id="75939"/>
    <lineage>
        <taxon>Eukaryota</taxon>
        <taxon>Metazoa</taxon>
        <taxon>Chordata</taxon>
        <taxon>Craniata</taxon>
        <taxon>Vertebrata</taxon>
        <taxon>Euteleostomi</taxon>
        <taxon>Actinopterygii</taxon>
        <taxon>Neopterygii</taxon>
        <taxon>Teleostei</taxon>
        <taxon>Protacanthopterygii</taxon>
        <taxon>Esociformes</taxon>
        <taxon>Umbridae</taxon>
        <taxon>Dallia</taxon>
    </lineage>
</organism>
<protein>
    <submittedName>
        <fullName evidence="1">Uncharacterized protein</fullName>
    </submittedName>
</protein>
<dbReference type="Proteomes" id="UP001157502">
    <property type="component" value="Chromosome 21"/>
</dbReference>
<evidence type="ECO:0000313" key="2">
    <source>
        <dbReference type="Proteomes" id="UP001157502"/>
    </source>
</evidence>
<reference evidence="1" key="1">
    <citation type="submission" date="2021-05" db="EMBL/GenBank/DDBJ databases">
        <authorList>
            <person name="Pan Q."/>
            <person name="Jouanno E."/>
            <person name="Zahm M."/>
            <person name="Klopp C."/>
            <person name="Cabau C."/>
            <person name="Louis A."/>
            <person name="Berthelot C."/>
            <person name="Parey E."/>
            <person name="Roest Crollius H."/>
            <person name="Montfort J."/>
            <person name="Robinson-Rechavi M."/>
            <person name="Bouchez O."/>
            <person name="Lampietro C."/>
            <person name="Lopez Roques C."/>
            <person name="Donnadieu C."/>
            <person name="Postlethwait J."/>
            <person name="Bobe J."/>
            <person name="Dillon D."/>
            <person name="Chandos A."/>
            <person name="von Hippel F."/>
            <person name="Guiguen Y."/>
        </authorList>
    </citation>
    <scope>NUCLEOTIDE SEQUENCE</scope>
    <source>
        <strain evidence="1">YG-Jan2019</strain>
    </source>
</reference>
<dbReference type="EMBL" id="CM055748">
    <property type="protein sequence ID" value="KAJ7995736.1"/>
    <property type="molecule type" value="Genomic_DNA"/>
</dbReference>
<keyword evidence="2" id="KW-1185">Reference proteome</keyword>
<sequence length="87" mass="9321">MLLKVSSWWSRGFGDERWVADVETFSEGTGKTSGSSKHGVGGVIGCEGGIRGSRSIRRGLWSQTTVSGRGINQGNNVSGTFLSIMWL</sequence>
<proteinExistence type="predicted"/>
<name>A0ACC2FWL1_DALPE</name>
<comment type="caution">
    <text evidence="1">The sequence shown here is derived from an EMBL/GenBank/DDBJ whole genome shotgun (WGS) entry which is preliminary data.</text>
</comment>
<gene>
    <name evidence="1" type="ORF">DPEC_G00247690</name>
</gene>